<comment type="subcellular location">
    <subcellularLocation>
        <location evidence="2">Cell membrane</location>
        <topology evidence="2">Multi-pass membrane protein</topology>
    </subcellularLocation>
</comment>
<dbReference type="PANTHER" id="PTHR43221">
    <property type="entry name" value="PROTEASE HTPX"/>
    <property type="match status" value="1"/>
</dbReference>
<keyword evidence="11 12" id="KW-0472">Membrane</keyword>
<comment type="caution">
    <text evidence="15">The sequence shown here is derived from an EMBL/GenBank/DDBJ whole genome shotgun (WGS) entry which is preliminary data.</text>
</comment>
<dbReference type="EMBL" id="JACHNC010000001">
    <property type="protein sequence ID" value="MBB4747611.1"/>
    <property type="molecule type" value="Genomic_DNA"/>
</dbReference>
<comment type="cofactor">
    <cofactor evidence="1">
        <name>Zn(2+)</name>
        <dbReference type="ChEBI" id="CHEBI:29105"/>
    </cofactor>
</comment>
<keyword evidence="7" id="KW-0378">Hydrolase</keyword>
<evidence type="ECO:0000313" key="16">
    <source>
        <dbReference type="Proteomes" id="UP000590511"/>
    </source>
</evidence>
<evidence type="ECO:0000313" key="15">
    <source>
        <dbReference type="EMBL" id="MBB4747611.1"/>
    </source>
</evidence>
<dbReference type="Proteomes" id="UP000590511">
    <property type="component" value="Unassembled WGS sequence"/>
</dbReference>
<keyword evidence="17" id="KW-1185">Reference proteome</keyword>
<evidence type="ECO:0000256" key="11">
    <source>
        <dbReference type="ARBA" id="ARBA00023136"/>
    </source>
</evidence>
<evidence type="ECO:0000259" key="13">
    <source>
        <dbReference type="Pfam" id="PF01435"/>
    </source>
</evidence>
<evidence type="ECO:0000256" key="6">
    <source>
        <dbReference type="ARBA" id="ARBA00022723"/>
    </source>
</evidence>
<name>A0A7W7HBU2_9ACTN</name>
<protein>
    <submittedName>
        <fullName evidence="15">Zn-dependent protease with chaperone function</fullName>
    </submittedName>
</protein>
<dbReference type="InterPro" id="IPR050083">
    <property type="entry name" value="HtpX_protease"/>
</dbReference>
<evidence type="ECO:0000313" key="14">
    <source>
        <dbReference type="EMBL" id="GIE39827.1"/>
    </source>
</evidence>
<dbReference type="AlphaFoldDB" id="A0A7W7HBU2"/>
<dbReference type="PANTHER" id="PTHR43221:SF1">
    <property type="entry name" value="PROTEASE HTPX"/>
    <property type="match status" value="1"/>
</dbReference>
<dbReference type="Gene3D" id="3.30.2010.10">
    <property type="entry name" value="Metalloproteases ('zincins'), catalytic domain"/>
    <property type="match status" value="1"/>
</dbReference>
<organism evidence="15 16">
    <name type="scientific">Actinoplanes lobatus</name>
    <dbReference type="NCBI Taxonomy" id="113568"/>
    <lineage>
        <taxon>Bacteria</taxon>
        <taxon>Bacillati</taxon>
        <taxon>Actinomycetota</taxon>
        <taxon>Actinomycetes</taxon>
        <taxon>Micromonosporales</taxon>
        <taxon>Micromonosporaceae</taxon>
        <taxon>Actinoplanes</taxon>
    </lineage>
</organism>
<evidence type="ECO:0000256" key="9">
    <source>
        <dbReference type="ARBA" id="ARBA00022989"/>
    </source>
</evidence>
<keyword evidence="9 12" id="KW-1133">Transmembrane helix</keyword>
<gene>
    <name evidence="14" type="ORF">Alo02nite_27250</name>
    <name evidence="15" type="ORF">BJ964_001772</name>
</gene>
<evidence type="ECO:0000256" key="10">
    <source>
        <dbReference type="ARBA" id="ARBA00023049"/>
    </source>
</evidence>
<keyword evidence="3" id="KW-1003">Cell membrane</keyword>
<accession>A0A7W7HBU2</accession>
<evidence type="ECO:0000256" key="12">
    <source>
        <dbReference type="SAM" id="Phobius"/>
    </source>
</evidence>
<evidence type="ECO:0000256" key="8">
    <source>
        <dbReference type="ARBA" id="ARBA00022833"/>
    </source>
</evidence>
<evidence type="ECO:0000256" key="4">
    <source>
        <dbReference type="ARBA" id="ARBA00022670"/>
    </source>
</evidence>
<dbReference type="GO" id="GO:0006508">
    <property type="term" value="P:proteolysis"/>
    <property type="evidence" value="ECO:0007669"/>
    <property type="project" value="UniProtKB-KW"/>
</dbReference>
<dbReference type="RefSeq" id="WP_188120231.1">
    <property type="nucleotide sequence ID" value="NZ_BOMP01000035.1"/>
</dbReference>
<feature type="transmembrane region" description="Helical" evidence="12">
    <location>
        <begin position="12"/>
        <end position="35"/>
    </location>
</feature>
<keyword evidence="10" id="KW-0482">Metalloprotease</keyword>
<evidence type="ECO:0000256" key="2">
    <source>
        <dbReference type="ARBA" id="ARBA00004651"/>
    </source>
</evidence>
<dbReference type="GO" id="GO:0004222">
    <property type="term" value="F:metalloendopeptidase activity"/>
    <property type="evidence" value="ECO:0007669"/>
    <property type="project" value="InterPro"/>
</dbReference>
<reference evidence="14 17" key="2">
    <citation type="submission" date="2021-01" db="EMBL/GenBank/DDBJ databases">
        <title>Whole genome shotgun sequence of Actinoplanes lobatus NBRC 12513.</title>
        <authorList>
            <person name="Komaki H."/>
            <person name="Tamura T."/>
        </authorList>
    </citation>
    <scope>NUCLEOTIDE SEQUENCE [LARGE SCALE GENOMIC DNA]</scope>
    <source>
        <strain evidence="14 17">NBRC 12513</strain>
    </source>
</reference>
<evidence type="ECO:0000256" key="1">
    <source>
        <dbReference type="ARBA" id="ARBA00001947"/>
    </source>
</evidence>
<dbReference type="CDD" id="cd07328">
    <property type="entry name" value="M48_Ste24p_like"/>
    <property type="match status" value="1"/>
</dbReference>
<keyword evidence="5 12" id="KW-0812">Transmembrane</keyword>
<dbReference type="InterPro" id="IPR001915">
    <property type="entry name" value="Peptidase_M48"/>
</dbReference>
<feature type="transmembrane region" description="Helical" evidence="12">
    <location>
        <begin position="47"/>
        <end position="66"/>
    </location>
</feature>
<evidence type="ECO:0000256" key="5">
    <source>
        <dbReference type="ARBA" id="ARBA00022692"/>
    </source>
</evidence>
<dbReference type="GO" id="GO:0005886">
    <property type="term" value="C:plasma membrane"/>
    <property type="evidence" value="ECO:0007669"/>
    <property type="project" value="UniProtKB-SubCell"/>
</dbReference>
<dbReference type="GO" id="GO:0046872">
    <property type="term" value="F:metal ion binding"/>
    <property type="evidence" value="ECO:0007669"/>
    <property type="project" value="UniProtKB-KW"/>
</dbReference>
<reference evidence="15 16" key="1">
    <citation type="submission" date="2020-08" db="EMBL/GenBank/DDBJ databases">
        <title>Sequencing the genomes of 1000 actinobacteria strains.</title>
        <authorList>
            <person name="Klenk H.-P."/>
        </authorList>
    </citation>
    <scope>NUCLEOTIDE SEQUENCE [LARGE SCALE GENOMIC DNA]</scope>
    <source>
        <strain evidence="15 16">DSM 43150</strain>
    </source>
</reference>
<dbReference type="EMBL" id="BOMP01000035">
    <property type="protein sequence ID" value="GIE39827.1"/>
    <property type="molecule type" value="Genomic_DNA"/>
</dbReference>
<proteinExistence type="predicted"/>
<evidence type="ECO:0000256" key="7">
    <source>
        <dbReference type="ARBA" id="ARBA00022801"/>
    </source>
</evidence>
<feature type="domain" description="Peptidase M48" evidence="13">
    <location>
        <begin position="81"/>
        <end position="307"/>
    </location>
</feature>
<evidence type="ECO:0000313" key="17">
    <source>
        <dbReference type="Proteomes" id="UP000631312"/>
    </source>
</evidence>
<evidence type="ECO:0000256" key="3">
    <source>
        <dbReference type="ARBA" id="ARBA00022475"/>
    </source>
</evidence>
<sequence length="616" mass="66763">MSTTLRAAVSVAMLVGFYVLGLLQLALVGWLLYEIWTHMHGAGAAKLSWLLLAAVGAVLAGLWRAIRTKPSEPDGLLITPEQAPELWATVRELATAAGTRAPDEIRLEPMVNAAVSEDARLLGLLGGTRRLYLGMPLLQTFTVDQLRAVLGHELGHYSGSHTRLGAIAYRGRLAMYETLSRVGRYNVFGWVFKGYGRLYRLVSNAVGRRQEFEADEVAVRVAGADAAVGVMRELPVATFAWNFYFGQYVAQGVELGYAPDDIFGGFGQMHAARTEALAGLRDIEPDDETSVWDTHPALGDRITAIRALPPVQHTADERPATILLPNVDELGRALQAEAFDFGDRPVLPWAEFTAASITAARQRGADRIFRSTARLLGVQEAGLAEILDLAADGKLGKLAAEFFPDATRKEAALAFADPMDDLITLAAVHSGVVGYQHSWSGPAQLVGRDGQPADFTEIAKLAVVPESVAEARARLGTLGIQIEAARVVESRATAGGSDVIGAMANVRVNDQETDLIMLDRGFVFVPAPKGTDDGEKRLKEMLSNNDPATLAQIYRYLPYEEVTGARVLKPVPINAEVDLHDGSTVRIKARWTGEELGKSQDTLEKILNRLNERAGR</sequence>
<keyword evidence="6" id="KW-0479">Metal-binding</keyword>
<keyword evidence="8" id="KW-0862">Zinc</keyword>
<keyword evidence="4 15" id="KW-0645">Protease</keyword>
<dbReference type="Proteomes" id="UP000631312">
    <property type="component" value="Unassembled WGS sequence"/>
</dbReference>
<dbReference type="Pfam" id="PF01435">
    <property type="entry name" value="Peptidase_M48"/>
    <property type="match status" value="1"/>
</dbReference>